<evidence type="ECO:0000313" key="2">
    <source>
        <dbReference type="EMBL" id="CAE7296439.1"/>
    </source>
</evidence>
<gene>
    <name evidence="2" type="primary">yojK</name>
    <name evidence="2" type="ORF">SNAT2548_LOCUS15609</name>
</gene>
<comment type="caution">
    <text evidence="2">The sequence shown here is derived from an EMBL/GenBank/DDBJ whole genome shotgun (WGS) entry which is preliminary data.</text>
</comment>
<evidence type="ECO:0000313" key="3">
    <source>
        <dbReference type="Proteomes" id="UP000604046"/>
    </source>
</evidence>
<dbReference type="EMBL" id="CAJNDS010002013">
    <property type="protein sequence ID" value="CAE7296439.1"/>
    <property type="molecule type" value="Genomic_DNA"/>
</dbReference>
<protein>
    <submittedName>
        <fullName evidence="2">YojK protein</fullName>
    </submittedName>
</protein>
<dbReference type="PANTHER" id="PTHR48050:SF13">
    <property type="entry name" value="STEROL 3-BETA-GLUCOSYLTRANSFERASE UGT80A2"/>
    <property type="match status" value="1"/>
</dbReference>
<sequence>MAPHIVFLNYQAAGHVNPTLGLVVELRKRGCFVTYFVAEDVKDVVEGAGATWRPWRRPGSEETGVASKLDAEGMARYVPEGSPPGSYMSPFGAASWDALVLMPNLLEDLKSLSPPPSVVIYDPFLVAPLVAAHVLKLPAMAFLSYPGMGVSAADDKMSEATWVVGPQKELLAKYGYDILSKGRPGDWYSQDGNLVTTIEPLYHGPKFGYQSETLCDVPFTCVGALSVASGKRVANASVKDDLKDKWAEVLGKLDAEKAAGKKVVYVSMGTVGSRTDMWNRKFGVKGMANGLADATGKEAIQHCFRCCLQALGRLTDSVVVAMALGPHADALEGLPPVPPNFVVAPAMPQLEVLERTDAFVTHGGANSVHEGLDAGVPLIVVPLFGDQPLNGDRVASLVAGVCFRDPLKALTPEALEAAVTRALAPGGKLAEGARKLKMQLTESGGASTAAETILAVVARHA</sequence>
<dbReference type="Proteomes" id="UP000604046">
    <property type="component" value="Unassembled WGS sequence"/>
</dbReference>
<keyword evidence="1" id="KW-0808">Transferase</keyword>
<evidence type="ECO:0000256" key="1">
    <source>
        <dbReference type="ARBA" id="ARBA00022679"/>
    </source>
</evidence>
<accession>A0A812NNE9</accession>
<keyword evidence="3" id="KW-1185">Reference proteome</keyword>
<dbReference type="InterPro" id="IPR050426">
    <property type="entry name" value="Glycosyltransferase_28"/>
</dbReference>
<dbReference type="Pfam" id="PF00201">
    <property type="entry name" value="UDPGT"/>
    <property type="match status" value="1"/>
</dbReference>
<dbReference type="OrthoDB" id="5835829at2759"/>
<dbReference type="CDD" id="cd03784">
    <property type="entry name" value="GT1_Gtf-like"/>
    <property type="match status" value="1"/>
</dbReference>
<reference evidence="2" key="1">
    <citation type="submission" date="2021-02" db="EMBL/GenBank/DDBJ databases">
        <authorList>
            <person name="Dougan E. K."/>
            <person name="Rhodes N."/>
            <person name="Thang M."/>
            <person name="Chan C."/>
        </authorList>
    </citation>
    <scope>NUCLEOTIDE SEQUENCE</scope>
</reference>
<organism evidence="2 3">
    <name type="scientific">Symbiodinium natans</name>
    <dbReference type="NCBI Taxonomy" id="878477"/>
    <lineage>
        <taxon>Eukaryota</taxon>
        <taxon>Sar</taxon>
        <taxon>Alveolata</taxon>
        <taxon>Dinophyceae</taxon>
        <taxon>Suessiales</taxon>
        <taxon>Symbiodiniaceae</taxon>
        <taxon>Symbiodinium</taxon>
    </lineage>
</organism>
<dbReference type="AlphaFoldDB" id="A0A812NNE9"/>
<proteinExistence type="predicted"/>
<name>A0A812NNE9_9DINO</name>
<dbReference type="InterPro" id="IPR002213">
    <property type="entry name" value="UDP_glucos_trans"/>
</dbReference>
<dbReference type="PANTHER" id="PTHR48050">
    <property type="entry name" value="STEROL 3-BETA-GLUCOSYLTRANSFERASE"/>
    <property type="match status" value="1"/>
</dbReference>
<dbReference type="SUPFAM" id="SSF53756">
    <property type="entry name" value="UDP-Glycosyltransferase/glycogen phosphorylase"/>
    <property type="match status" value="1"/>
</dbReference>
<dbReference type="Gene3D" id="3.40.50.2000">
    <property type="entry name" value="Glycogen Phosphorylase B"/>
    <property type="match status" value="3"/>
</dbReference>
<dbReference type="GO" id="GO:0008194">
    <property type="term" value="F:UDP-glycosyltransferase activity"/>
    <property type="evidence" value="ECO:0007669"/>
    <property type="project" value="InterPro"/>
</dbReference>